<dbReference type="RefSeq" id="WP_110522726.1">
    <property type="nucleotide sequence ID" value="NZ_QKOE01000001.1"/>
</dbReference>
<dbReference type="AlphaFoldDB" id="A0A323V4Q3"/>
<protein>
    <submittedName>
        <fullName evidence="1">Uncharacterized protein</fullName>
    </submittedName>
</protein>
<dbReference type="Proteomes" id="UP000248259">
    <property type="component" value="Unassembled WGS sequence"/>
</dbReference>
<organism evidence="1 2">
    <name type="scientific">Parazoarcus communis SWub3 = DSM 12120</name>
    <dbReference type="NCBI Taxonomy" id="1121029"/>
    <lineage>
        <taxon>Bacteria</taxon>
        <taxon>Pseudomonadati</taxon>
        <taxon>Pseudomonadota</taxon>
        <taxon>Betaproteobacteria</taxon>
        <taxon>Rhodocyclales</taxon>
        <taxon>Zoogloeaceae</taxon>
        <taxon>Parazoarcus</taxon>
    </lineage>
</organism>
<accession>A0A323V4Q3</accession>
<dbReference type="EMBL" id="QKOE01000001">
    <property type="protein sequence ID" value="PZA18426.1"/>
    <property type="molecule type" value="Genomic_DNA"/>
</dbReference>
<proteinExistence type="predicted"/>
<evidence type="ECO:0000313" key="2">
    <source>
        <dbReference type="Proteomes" id="UP000248259"/>
    </source>
</evidence>
<dbReference type="OrthoDB" id="9805277at2"/>
<keyword evidence="2" id="KW-1185">Reference proteome</keyword>
<sequence length="249" mass="27347">MKNTFDINQGRAFLEAVRQHDTVGKGVATELLLTAKRRNDDFAGCAAGVGVMQTTLLQWAFGMRDIFGAGAELVERIQDYLYVDLGVLQIAVGRLTVQDFEVSTPHRPCDDIRGHAETWLATDYAMALRQLAVEFAYPQMPRALADFPPLELVNGEESSQEWEALESDLSHGNALLRWVAHTGKTVCCTPYGMCKHLRRPPCWVHLIFTGRLSAAHLSSPNLERLAHFLSVPQAAAMAAAGQLGQAVSS</sequence>
<reference evidence="1 2" key="1">
    <citation type="submission" date="2018-06" db="EMBL/GenBank/DDBJ databases">
        <title>Azoarcus communis strain SWub3 genome.</title>
        <authorList>
            <person name="Zorraquino Salvo V."/>
            <person name="Toubiana D."/>
            <person name="Blumwald E."/>
        </authorList>
    </citation>
    <scope>NUCLEOTIDE SEQUENCE [LARGE SCALE GENOMIC DNA]</scope>
    <source>
        <strain evidence="1 2">SWub3</strain>
    </source>
</reference>
<gene>
    <name evidence="1" type="ORF">DNK49_02540</name>
</gene>
<comment type="caution">
    <text evidence="1">The sequence shown here is derived from an EMBL/GenBank/DDBJ whole genome shotgun (WGS) entry which is preliminary data.</text>
</comment>
<evidence type="ECO:0000313" key="1">
    <source>
        <dbReference type="EMBL" id="PZA18426.1"/>
    </source>
</evidence>
<name>A0A323V4Q3_9RHOO</name>